<organism evidence="2 3">
    <name type="scientific">Pseudosporangium ferrugineum</name>
    <dbReference type="NCBI Taxonomy" id="439699"/>
    <lineage>
        <taxon>Bacteria</taxon>
        <taxon>Bacillati</taxon>
        <taxon>Actinomycetota</taxon>
        <taxon>Actinomycetes</taxon>
        <taxon>Micromonosporales</taxon>
        <taxon>Micromonosporaceae</taxon>
        <taxon>Pseudosporangium</taxon>
    </lineage>
</organism>
<dbReference type="EMBL" id="PVZG01000002">
    <property type="protein sequence ID" value="PRY31922.1"/>
    <property type="molecule type" value="Genomic_DNA"/>
</dbReference>
<proteinExistence type="predicted"/>
<sequence>MRGKVLLDRAIDVSYSTAVAGPGDDPGCEPEAFWRGQVNGLCGAGFRGHLSLVTGLHTGYVHLTVELFDAEPPLAGDWEEAVEVSFRQRAKKLWVGGLMSRPYPVALPRGDYRVRYCARGMEEGRRLDTADEDEVVDAYALQFWPGEPAPDRIVRQTGETAAYWHRAHPRRARADRKPATRERRRGGSRRRAPLDRLDADLGSALAEAGDEVCTAVARWAAERAVAVAGLERWPGMAEALAAVRRGEPVAPAELMALLDDPDMVLTTVVLPAAGPDGPPTEMAQAYVALPAVLALADRPPLTAATNALRAAAGAHGEDGYREFFAGLRVAFPVLAGVVRRTGDTCTPPG</sequence>
<dbReference type="OrthoDB" id="4485313at2"/>
<reference evidence="2 3" key="1">
    <citation type="submission" date="2018-03" db="EMBL/GenBank/DDBJ databases">
        <title>Genomic Encyclopedia of Archaeal and Bacterial Type Strains, Phase II (KMG-II): from individual species to whole genera.</title>
        <authorList>
            <person name="Goeker M."/>
        </authorList>
    </citation>
    <scope>NUCLEOTIDE SEQUENCE [LARGE SCALE GENOMIC DNA]</scope>
    <source>
        <strain evidence="2 3">DSM 45348</strain>
    </source>
</reference>
<dbReference type="RefSeq" id="WP_106125157.1">
    <property type="nucleotide sequence ID" value="NZ_PVZG01000002.1"/>
</dbReference>
<evidence type="ECO:0000256" key="1">
    <source>
        <dbReference type="SAM" id="MobiDB-lite"/>
    </source>
</evidence>
<evidence type="ECO:0000313" key="2">
    <source>
        <dbReference type="EMBL" id="PRY31922.1"/>
    </source>
</evidence>
<comment type="caution">
    <text evidence="2">The sequence shown here is derived from an EMBL/GenBank/DDBJ whole genome shotgun (WGS) entry which is preliminary data.</text>
</comment>
<evidence type="ECO:0000313" key="3">
    <source>
        <dbReference type="Proteomes" id="UP000239209"/>
    </source>
</evidence>
<gene>
    <name evidence="2" type="ORF">CLV70_102133</name>
</gene>
<dbReference type="Proteomes" id="UP000239209">
    <property type="component" value="Unassembled WGS sequence"/>
</dbReference>
<protein>
    <submittedName>
        <fullName evidence="2">Uncharacterized protein</fullName>
    </submittedName>
</protein>
<keyword evidence="3" id="KW-1185">Reference proteome</keyword>
<feature type="region of interest" description="Disordered" evidence="1">
    <location>
        <begin position="167"/>
        <end position="193"/>
    </location>
</feature>
<name>A0A2T0SET0_9ACTN</name>
<dbReference type="AlphaFoldDB" id="A0A2T0SET0"/>
<feature type="compositionally biased region" description="Basic residues" evidence="1">
    <location>
        <begin position="182"/>
        <end position="191"/>
    </location>
</feature>
<accession>A0A2T0SET0</accession>